<dbReference type="InterPro" id="IPR014876">
    <property type="entry name" value="DEK_C"/>
</dbReference>
<feature type="compositionally biased region" description="Acidic residues" evidence="1">
    <location>
        <begin position="93"/>
        <end position="102"/>
    </location>
</feature>
<feature type="domain" description="DEK-C" evidence="3">
    <location>
        <begin position="7"/>
        <end position="62"/>
    </location>
</feature>
<dbReference type="SUPFAM" id="SSF109715">
    <property type="entry name" value="DEK C-terminal domain"/>
    <property type="match status" value="1"/>
</dbReference>
<dbReference type="OrthoDB" id="10251073at2759"/>
<feature type="compositionally biased region" description="Basic residues" evidence="1">
    <location>
        <begin position="131"/>
        <end position="141"/>
    </location>
</feature>
<feature type="compositionally biased region" description="Acidic residues" evidence="1">
    <location>
        <begin position="68"/>
        <end position="79"/>
    </location>
</feature>
<dbReference type="SMART" id="SM00151">
    <property type="entry name" value="SWIB"/>
    <property type="match status" value="1"/>
</dbReference>
<keyword evidence="5" id="KW-1185">Reference proteome</keyword>
<dbReference type="AlphaFoldDB" id="A0A443SW50"/>
<evidence type="ECO:0000259" key="2">
    <source>
        <dbReference type="PROSITE" id="PS51925"/>
    </source>
</evidence>
<reference evidence="4 5" key="1">
    <citation type="journal article" date="2018" name="Gigascience">
        <title>Genomes of trombidid mites reveal novel predicted allergens and laterally-transferred genes associated with secondary metabolism.</title>
        <authorList>
            <person name="Dong X."/>
            <person name="Chaisiri K."/>
            <person name="Xia D."/>
            <person name="Armstrong S.D."/>
            <person name="Fang Y."/>
            <person name="Donnelly M.J."/>
            <person name="Kadowaki T."/>
            <person name="McGarry J.W."/>
            <person name="Darby A.C."/>
            <person name="Makepeace B.L."/>
        </authorList>
    </citation>
    <scope>NUCLEOTIDE SEQUENCE [LARGE SCALE GENOMIC DNA]</scope>
    <source>
        <strain evidence="4">UoL-UT</strain>
    </source>
</reference>
<dbReference type="VEuPathDB" id="VectorBase:LDEU000293"/>
<dbReference type="PANTHER" id="PTHR13844">
    <property type="entry name" value="SWI/SNF-RELATED MATRIX-ASSOCIATED ACTIN-DEPENDENT REGULATOR OF CHROMATIN SUBFAMILY D"/>
    <property type="match status" value="1"/>
</dbReference>
<feature type="region of interest" description="Disordered" evidence="1">
    <location>
        <begin position="68"/>
        <end position="162"/>
    </location>
</feature>
<name>A0A443SW50_9ACAR</name>
<gene>
    <name evidence="4" type="ORF">B4U80_12735</name>
</gene>
<dbReference type="CDD" id="cd10567">
    <property type="entry name" value="SWIB-MDM2_like"/>
    <property type="match status" value="1"/>
</dbReference>
<dbReference type="InterPro" id="IPR003121">
    <property type="entry name" value="SWIB_MDM2_domain"/>
</dbReference>
<dbReference type="Proteomes" id="UP000288716">
    <property type="component" value="Unassembled WGS sequence"/>
</dbReference>
<dbReference type="PROSITE" id="PS51925">
    <property type="entry name" value="SWIB_MDM2"/>
    <property type="match status" value="1"/>
</dbReference>
<protein>
    <submittedName>
        <fullName evidence="4">Upstream activation factor subunit spp27-like protein</fullName>
    </submittedName>
</protein>
<accession>A0A443SW50</accession>
<evidence type="ECO:0000313" key="5">
    <source>
        <dbReference type="Proteomes" id="UP000288716"/>
    </source>
</evidence>
<dbReference type="STRING" id="299467.A0A443SW50"/>
<sequence>MAAARSEVNLTEIEQRIKEILKDANLETTTAKTVRKQLEIELNVDLIDYKKKIGSIIERIINENEEESISNTADGDDGSVDIKSNVEKYPNESSEEFSEEADEKLARKLQEAEQESARRSTRSGRNNTSKGSKKTKSKRKKKDSDSESEDEKPKKRTTGYMKSVQLSEDLAAFVGESELPRHAIIKKVYDYVKQNNLYDPKNKQFAICDNQLLKIFG</sequence>
<proteinExistence type="predicted"/>
<dbReference type="Gene3D" id="1.10.10.60">
    <property type="entry name" value="Homeodomain-like"/>
    <property type="match status" value="1"/>
</dbReference>
<organism evidence="4 5">
    <name type="scientific">Leptotrombidium deliense</name>
    <dbReference type="NCBI Taxonomy" id="299467"/>
    <lineage>
        <taxon>Eukaryota</taxon>
        <taxon>Metazoa</taxon>
        <taxon>Ecdysozoa</taxon>
        <taxon>Arthropoda</taxon>
        <taxon>Chelicerata</taxon>
        <taxon>Arachnida</taxon>
        <taxon>Acari</taxon>
        <taxon>Acariformes</taxon>
        <taxon>Trombidiformes</taxon>
        <taxon>Prostigmata</taxon>
        <taxon>Anystina</taxon>
        <taxon>Parasitengona</taxon>
        <taxon>Trombiculoidea</taxon>
        <taxon>Trombiculidae</taxon>
        <taxon>Leptotrombidium</taxon>
    </lineage>
</organism>
<evidence type="ECO:0000259" key="3">
    <source>
        <dbReference type="PROSITE" id="PS51998"/>
    </source>
</evidence>
<dbReference type="InterPro" id="IPR019835">
    <property type="entry name" value="SWIB_domain"/>
</dbReference>
<evidence type="ECO:0000256" key="1">
    <source>
        <dbReference type="SAM" id="MobiDB-lite"/>
    </source>
</evidence>
<dbReference type="Pfam" id="PF02201">
    <property type="entry name" value="SWIB"/>
    <property type="match status" value="1"/>
</dbReference>
<dbReference type="Gene3D" id="1.10.245.10">
    <property type="entry name" value="SWIB/MDM2 domain"/>
    <property type="match status" value="1"/>
</dbReference>
<dbReference type="InterPro" id="IPR036885">
    <property type="entry name" value="SWIB_MDM2_dom_sf"/>
</dbReference>
<dbReference type="SUPFAM" id="SSF47592">
    <property type="entry name" value="SWIB/MDM2 domain"/>
    <property type="match status" value="1"/>
</dbReference>
<dbReference type="PROSITE" id="PS51998">
    <property type="entry name" value="DEK_C"/>
    <property type="match status" value="1"/>
</dbReference>
<dbReference type="EMBL" id="NCKV01000073">
    <property type="protein sequence ID" value="RWS31745.1"/>
    <property type="molecule type" value="Genomic_DNA"/>
</dbReference>
<evidence type="ECO:0000313" key="4">
    <source>
        <dbReference type="EMBL" id="RWS31745.1"/>
    </source>
</evidence>
<comment type="caution">
    <text evidence="4">The sequence shown here is derived from an EMBL/GenBank/DDBJ whole genome shotgun (WGS) entry which is preliminary data.</text>
</comment>
<feature type="compositionally biased region" description="Basic and acidic residues" evidence="1">
    <location>
        <begin position="103"/>
        <end position="118"/>
    </location>
</feature>
<feature type="domain" description="DM2" evidence="2">
    <location>
        <begin position="159"/>
        <end position="217"/>
    </location>
</feature>
<dbReference type="Pfam" id="PF08766">
    <property type="entry name" value="DEK_C"/>
    <property type="match status" value="1"/>
</dbReference>